<dbReference type="InterPro" id="IPR003888">
    <property type="entry name" value="FYrich_N"/>
</dbReference>
<dbReference type="SMR" id="A2DM79"/>
<dbReference type="PANTHER" id="PTHR22715">
    <property type="entry name" value="TRANSFORMING GROWTH FACTOR BETA REGULATED GENE 1"/>
    <property type="match status" value="1"/>
</dbReference>
<dbReference type="GO" id="GO:0051726">
    <property type="term" value="P:regulation of cell cycle"/>
    <property type="evidence" value="ECO:0000318"/>
    <property type="project" value="GO_Central"/>
</dbReference>
<evidence type="ECO:0000313" key="5">
    <source>
        <dbReference type="EMBL" id="EAY18499.1"/>
    </source>
</evidence>
<dbReference type="InterPro" id="IPR000953">
    <property type="entry name" value="Chromo/chromo_shadow_dom"/>
</dbReference>
<dbReference type="SMART" id="SM00541">
    <property type="entry name" value="FYRN"/>
    <property type="match status" value="1"/>
</dbReference>
<dbReference type="PROSITE" id="PS51542">
    <property type="entry name" value="FYRN"/>
    <property type="match status" value="1"/>
</dbReference>
<dbReference type="EMBL" id="DS113218">
    <property type="protein sequence ID" value="EAY18499.1"/>
    <property type="molecule type" value="Genomic_DNA"/>
</dbReference>
<dbReference type="Pfam" id="PF05964">
    <property type="entry name" value="FYRN"/>
    <property type="match status" value="1"/>
</dbReference>
<feature type="region of interest" description="Disordered" evidence="3">
    <location>
        <begin position="1062"/>
        <end position="1190"/>
    </location>
</feature>
<evidence type="ECO:0000256" key="2">
    <source>
        <dbReference type="ARBA" id="ARBA00023242"/>
    </source>
</evidence>
<dbReference type="InParanoid" id="A2DM79"/>
<dbReference type="VEuPathDB" id="TrichDB:TVAG_083520"/>
<evidence type="ECO:0000256" key="1">
    <source>
        <dbReference type="ARBA" id="ARBA00004123"/>
    </source>
</evidence>
<comment type="subcellular location">
    <subcellularLocation>
        <location evidence="1">Nucleus</location>
    </subcellularLocation>
</comment>
<organism evidence="5 6">
    <name type="scientific">Trichomonas vaginalis (strain ATCC PRA-98 / G3)</name>
    <dbReference type="NCBI Taxonomy" id="412133"/>
    <lineage>
        <taxon>Eukaryota</taxon>
        <taxon>Metamonada</taxon>
        <taxon>Parabasalia</taxon>
        <taxon>Trichomonadida</taxon>
        <taxon>Trichomonadidae</taxon>
        <taxon>Trichomonas</taxon>
    </lineage>
</organism>
<feature type="region of interest" description="Disordered" evidence="3">
    <location>
        <begin position="1"/>
        <end position="21"/>
    </location>
</feature>
<dbReference type="Gene3D" id="2.40.50.40">
    <property type="match status" value="1"/>
</dbReference>
<dbReference type="VEuPathDB" id="TrichDB:TVAGG3_0983800"/>
<dbReference type="eggNOG" id="KOG0384">
    <property type="taxonomic scope" value="Eukaryota"/>
</dbReference>
<feature type="compositionally biased region" description="Basic and acidic residues" evidence="3">
    <location>
        <begin position="1162"/>
        <end position="1176"/>
    </location>
</feature>
<protein>
    <recommendedName>
        <fullName evidence="4">Chromo domain-containing protein</fullName>
    </recommendedName>
</protein>
<dbReference type="KEGG" id="tva:5464007"/>
<dbReference type="InterPro" id="IPR016197">
    <property type="entry name" value="Chromo-like_dom_sf"/>
</dbReference>
<dbReference type="InterPro" id="IPR003889">
    <property type="entry name" value="FYrich_C"/>
</dbReference>
<feature type="domain" description="Chromo" evidence="4">
    <location>
        <begin position="22"/>
        <end position="68"/>
    </location>
</feature>
<dbReference type="Gene3D" id="1.10.10.60">
    <property type="entry name" value="Homeodomain-like"/>
    <property type="match status" value="1"/>
</dbReference>
<dbReference type="InterPro" id="IPR038718">
    <property type="entry name" value="SNF2-like_sf"/>
</dbReference>
<evidence type="ECO:0000256" key="3">
    <source>
        <dbReference type="SAM" id="MobiDB-lite"/>
    </source>
</evidence>
<sequence>MGRQKPNNRSSSSDYSEDDSAECPYERIVGIRKDNNKVEYLIKFINKSYKEVKWVSDKKVGSYKEGAAMISKISKNNPVSTAEPYFDPDYCKVDRILQKKGEKYLVKWLNLGYDQITEESNIDDEDIEEYNTRKSASFPVRSEELKKLDQPPAIETEFPYEIEYFQLHYLPAVNILLSNFYENMPTELYAELEQNYRLSICAYFEILYTKYGVKGPFLAVFPQNQLNAWNQDLRRIKNLTTVIYTGSKEIRKKIRDLEFNSEGSTYGFHILLTSPEVMKKDIELLNAFKFASIVTDGPNRCMAKTLTHSGPIVSITTSRLRTRTCEITKILDVLQSDTLKTIIEPDVLDSARAVKQQILHAATRRTQTKETTIPKMNFRVVNCPLCQVQKDEILTALNNHREQILKGSFKPLCQTIYRILTHPFIIPYREYYNLNSYLDASTKLMVTTFLIKDMMLSDQKILLMTEFNSVADMLEDYCDLNNYSYHRITPASTELTMSESNVLICDQSYNKLSLDYQFLPHVCALVSTVVVIDGDANSVISTLRLAMNSQSTISKAYKLECMECMETELRRFAYYNIQGLDETKIEPIARRCVLCAYQPEPSVNIIDLIKGESGDYRKEGFLEDEFEGINFWELILENLPNEVKIDPDTTTDREWTVREINQSVRYLTGKSIFGGDEISKLAGIRVTGEVMKDIGQVLLSFFIRNTRGGGSYYHARKLLTNEKNTKFFEKGVWATSSFRSSLKKINNIYLKRVEMLYLFNEKLKLVKTYHELEDWGPTGEEPFIGWNEDLDKALVFATVKYGFGNYDLFLMDEDPMISQMFVTQDGEDVQRSYYTDRLNKLGEAIGRVMKPEKDKNQQNSKKKSKKVFVDTGVHSQWTKADKDKLRLHLMKDGIRRDANGECDYAALRLTLGWSDKSVDEVRDYLESFMEQCNKNKAEGKKVEKVSDGEIAPATALRIVKHVQALDQLREMLNTLSDDVFVSKIEAAMDRRELPSEFTSKMEMLFFKRFAERGFGSPSQILKEDPFKAMFAHMETLPECLVTEYRNIRRINAIYAKYKNEPEEKDHYADQRREQRRKREQERKLKQQNPTANTQGKTESSSTQNKEENNKKKRRNNRRNKDESSESSSDDDMPDLPTSSSSESSSESSESESENESSGSSTEKSEKEEKKNSQEIEQKEEEPEEKQTSNEYIVTSRNKVLLQVMQGNVTFPLEVAAGARLENIGYIVYDRPKWHTQRYIFPANYTYVKLYYSPVEAKKKCLWRATIIDNGGNTPLFEITCIDHPEYKYQGFTPTAPWTALSKDVKDRLGTKIPAIGGLNALGLSNPIVEYLISKLPNFDKLTDFIPKIFKVKQ</sequence>
<dbReference type="PROSITE" id="PS51543">
    <property type="entry name" value="FYRC"/>
    <property type="match status" value="1"/>
</dbReference>
<feature type="domain" description="Chromo" evidence="4">
    <location>
        <begin position="90"/>
        <end position="135"/>
    </location>
</feature>
<dbReference type="GO" id="GO:0005634">
    <property type="term" value="C:nucleus"/>
    <property type="evidence" value="ECO:0000318"/>
    <property type="project" value="GO_Central"/>
</dbReference>
<proteinExistence type="predicted"/>
<dbReference type="InterPro" id="IPR027417">
    <property type="entry name" value="P-loop_NTPase"/>
</dbReference>
<dbReference type="Pfam" id="PF05965">
    <property type="entry name" value="FYRC"/>
    <property type="match status" value="1"/>
</dbReference>
<dbReference type="InterPro" id="IPR040092">
    <property type="entry name" value="TBRG1"/>
</dbReference>
<dbReference type="PANTHER" id="PTHR22715:SF0">
    <property type="entry name" value="TRANSFORMING GROWTH FACTOR BETA REGULATOR 1"/>
    <property type="match status" value="1"/>
</dbReference>
<dbReference type="SMART" id="SM00298">
    <property type="entry name" value="CHROMO"/>
    <property type="match status" value="2"/>
</dbReference>
<feature type="compositionally biased region" description="Polar residues" evidence="3">
    <location>
        <begin position="1088"/>
        <end position="1103"/>
    </location>
</feature>
<feature type="compositionally biased region" description="Low complexity" evidence="3">
    <location>
        <begin position="1137"/>
        <end position="1147"/>
    </location>
</feature>
<feature type="compositionally biased region" description="Basic and acidic residues" evidence="3">
    <location>
        <begin position="1062"/>
        <end position="1084"/>
    </location>
</feature>
<dbReference type="Gene3D" id="3.30.160.360">
    <property type="match status" value="1"/>
</dbReference>
<dbReference type="Gene3D" id="3.40.50.10810">
    <property type="entry name" value="Tandem AAA-ATPase domain"/>
    <property type="match status" value="1"/>
</dbReference>
<accession>A2DM79</accession>
<dbReference type="OrthoDB" id="1750124at2759"/>
<dbReference type="Gene3D" id="3.40.50.300">
    <property type="entry name" value="P-loop containing nucleotide triphosphate hydrolases"/>
    <property type="match status" value="1"/>
</dbReference>
<evidence type="ECO:0000259" key="4">
    <source>
        <dbReference type="SMART" id="SM00298"/>
    </source>
</evidence>
<dbReference type="RefSeq" id="XP_001579485.1">
    <property type="nucleotide sequence ID" value="XM_001579435.1"/>
</dbReference>
<reference evidence="5" key="2">
    <citation type="journal article" date="2007" name="Science">
        <title>Draft genome sequence of the sexually transmitted pathogen Trichomonas vaginalis.</title>
        <authorList>
            <person name="Carlton J.M."/>
            <person name="Hirt R.P."/>
            <person name="Silva J.C."/>
            <person name="Delcher A.L."/>
            <person name="Schatz M."/>
            <person name="Zhao Q."/>
            <person name="Wortman J.R."/>
            <person name="Bidwell S.L."/>
            <person name="Alsmark U.C.M."/>
            <person name="Besteiro S."/>
            <person name="Sicheritz-Ponten T."/>
            <person name="Noel C.J."/>
            <person name="Dacks J.B."/>
            <person name="Foster P.G."/>
            <person name="Simillion C."/>
            <person name="Van de Peer Y."/>
            <person name="Miranda-Saavedra D."/>
            <person name="Barton G.J."/>
            <person name="Westrop G.D."/>
            <person name="Mueller S."/>
            <person name="Dessi D."/>
            <person name="Fiori P.L."/>
            <person name="Ren Q."/>
            <person name="Paulsen I."/>
            <person name="Zhang H."/>
            <person name="Bastida-Corcuera F.D."/>
            <person name="Simoes-Barbosa A."/>
            <person name="Brown M.T."/>
            <person name="Hayes R.D."/>
            <person name="Mukherjee M."/>
            <person name="Okumura C.Y."/>
            <person name="Schneider R."/>
            <person name="Smith A.J."/>
            <person name="Vanacova S."/>
            <person name="Villalvazo M."/>
            <person name="Haas B.J."/>
            <person name="Pertea M."/>
            <person name="Feldblyum T.V."/>
            <person name="Utterback T.R."/>
            <person name="Shu C.L."/>
            <person name="Osoegawa K."/>
            <person name="de Jong P.J."/>
            <person name="Hrdy I."/>
            <person name="Horvathova L."/>
            <person name="Zubacova Z."/>
            <person name="Dolezal P."/>
            <person name="Malik S.B."/>
            <person name="Logsdon J.M. Jr."/>
            <person name="Henze K."/>
            <person name="Gupta A."/>
            <person name="Wang C.C."/>
            <person name="Dunne R.L."/>
            <person name="Upcroft J.A."/>
            <person name="Upcroft P."/>
            <person name="White O."/>
            <person name="Salzberg S.L."/>
            <person name="Tang P."/>
            <person name="Chiu C.-H."/>
            <person name="Lee Y.-S."/>
            <person name="Embley T.M."/>
            <person name="Coombs G.H."/>
            <person name="Mottram J.C."/>
            <person name="Tachezy J."/>
            <person name="Fraser-Liggett C.M."/>
            <person name="Johnson P.J."/>
        </authorList>
    </citation>
    <scope>NUCLEOTIDE SEQUENCE [LARGE SCALE GENOMIC DNA]</scope>
    <source>
        <strain evidence="5">G3</strain>
    </source>
</reference>
<keyword evidence="6" id="KW-1185">Reference proteome</keyword>
<name>A2DM79_TRIV3</name>
<keyword evidence="2" id="KW-0539">Nucleus</keyword>
<dbReference type="SUPFAM" id="SSF54160">
    <property type="entry name" value="Chromo domain-like"/>
    <property type="match status" value="2"/>
</dbReference>
<evidence type="ECO:0000313" key="6">
    <source>
        <dbReference type="Proteomes" id="UP000001542"/>
    </source>
</evidence>
<dbReference type="STRING" id="5722.A2DM79"/>
<gene>
    <name evidence="5" type="ORF">TVAG_083520</name>
</gene>
<dbReference type="Proteomes" id="UP000001542">
    <property type="component" value="Unassembled WGS sequence"/>
</dbReference>
<reference evidence="5" key="1">
    <citation type="submission" date="2006-10" db="EMBL/GenBank/DDBJ databases">
        <authorList>
            <person name="Amadeo P."/>
            <person name="Zhao Q."/>
            <person name="Wortman J."/>
            <person name="Fraser-Liggett C."/>
            <person name="Carlton J."/>
        </authorList>
    </citation>
    <scope>NUCLEOTIDE SEQUENCE</scope>
    <source>
        <strain evidence="5">G3</strain>
    </source>
</reference>